<feature type="transmembrane region" description="Helical" evidence="9">
    <location>
        <begin position="386"/>
        <end position="408"/>
    </location>
</feature>
<proteinExistence type="inferred from homology"/>
<feature type="transmembrane region" description="Helical" evidence="9">
    <location>
        <begin position="264"/>
        <end position="283"/>
    </location>
</feature>
<feature type="transmembrane region" description="Helical" evidence="9">
    <location>
        <begin position="15"/>
        <end position="39"/>
    </location>
</feature>
<evidence type="ECO:0000313" key="10">
    <source>
        <dbReference type="EMBL" id="EDX76175.1"/>
    </source>
</evidence>
<keyword evidence="3" id="KW-0813">Transport</keyword>
<evidence type="ECO:0000256" key="6">
    <source>
        <dbReference type="ARBA" id="ARBA00022989"/>
    </source>
</evidence>
<dbReference type="PANTHER" id="PTHR32024">
    <property type="entry name" value="TRK SYSTEM POTASSIUM UPTAKE PROTEIN TRKG-RELATED"/>
    <property type="match status" value="1"/>
</dbReference>
<feature type="transmembrane region" description="Helical" evidence="9">
    <location>
        <begin position="51"/>
        <end position="73"/>
    </location>
</feature>
<feature type="transmembrane region" description="Helical" evidence="9">
    <location>
        <begin position="319"/>
        <end position="338"/>
    </location>
</feature>
<dbReference type="GO" id="GO:0030001">
    <property type="term" value="P:metal ion transport"/>
    <property type="evidence" value="ECO:0007669"/>
    <property type="project" value="UniProtKB-ARBA"/>
</dbReference>
<keyword evidence="5 9" id="KW-0812">Transmembrane</keyword>
<dbReference type="EMBL" id="DS989847">
    <property type="protein sequence ID" value="EDX76175.1"/>
    <property type="molecule type" value="Genomic_DNA"/>
</dbReference>
<dbReference type="InterPro" id="IPR003445">
    <property type="entry name" value="Cat_transpt"/>
</dbReference>
<evidence type="ECO:0000256" key="9">
    <source>
        <dbReference type="SAM" id="Phobius"/>
    </source>
</evidence>
<keyword evidence="8 9" id="KW-0472">Membrane</keyword>
<dbReference type="AlphaFoldDB" id="B4VPW7"/>
<dbReference type="Proteomes" id="UP000003835">
    <property type="component" value="Unassembled WGS sequence"/>
</dbReference>
<evidence type="ECO:0000256" key="7">
    <source>
        <dbReference type="ARBA" id="ARBA00023065"/>
    </source>
</evidence>
<organism evidence="10 11">
    <name type="scientific">Coleofasciculus chthonoplastes PCC 7420</name>
    <dbReference type="NCBI Taxonomy" id="118168"/>
    <lineage>
        <taxon>Bacteria</taxon>
        <taxon>Bacillati</taxon>
        <taxon>Cyanobacteriota</taxon>
        <taxon>Cyanophyceae</taxon>
        <taxon>Coleofasciculales</taxon>
        <taxon>Coleofasciculaceae</taxon>
        <taxon>Coleofasciculus</taxon>
    </lineage>
</organism>
<gene>
    <name evidence="10" type="ORF">MC7420_5609</name>
</gene>
<dbReference type="eggNOG" id="COG0168">
    <property type="taxonomic scope" value="Bacteria"/>
</dbReference>
<evidence type="ECO:0000256" key="3">
    <source>
        <dbReference type="ARBA" id="ARBA00022448"/>
    </source>
</evidence>
<comment type="similarity">
    <text evidence="2">Belongs to the TrkH potassium transport family.</text>
</comment>
<reference evidence="10 11" key="1">
    <citation type="submission" date="2008-07" db="EMBL/GenBank/DDBJ databases">
        <authorList>
            <person name="Tandeau de Marsac N."/>
            <person name="Ferriera S."/>
            <person name="Johnson J."/>
            <person name="Kravitz S."/>
            <person name="Beeson K."/>
            <person name="Sutton G."/>
            <person name="Rogers Y.-H."/>
            <person name="Friedman R."/>
            <person name="Frazier M."/>
            <person name="Venter J.C."/>
        </authorList>
    </citation>
    <scope>NUCLEOTIDE SEQUENCE [LARGE SCALE GENOMIC DNA]</scope>
    <source>
        <strain evidence="10 11">PCC 7420</strain>
    </source>
</reference>
<dbReference type="OrthoDB" id="9810952at2"/>
<evidence type="ECO:0000256" key="8">
    <source>
        <dbReference type="ARBA" id="ARBA00023136"/>
    </source>
</evidence>
<feature type="transmembrane region" description="Helical" evidence="9">
    <location>
        <begin position="225"/>
        <end position="243"/>
    </location>
</feature>
<sequence length="483" mass="53784">MALVSLPIAIFLGEYYAILPFFWTALASLAAGQGLYRLFRHAKASRLPHALVAVALSWGLIPFFGAIPLVLIASHLADVTLPSMTMLNFQEPWNALFEAFSGFTSTGLSMALRSSDLPRSIQWWRSFMEWIGGVGVIVLMVSILEPSTDAYQLYYAEGRQKRIGLTVQETVRKIWWIYLLFTVVSVVWLRLVGMPWWDALNHGMTGISTGGFAITDNSIGSYSPQIQLAVIPIMIAGAISFPIHYQLIRQRKLSALWQDTQHRALWILLALGVVLLVLEDYWFRGQIQWIDSIFQWASALGTCGFSTTNLRLWSPTTKLLLTFGMICGGASGSTVGGLKLTRVVSLFKGILWRFQRITLKPHQMMRYVLDGEVIKENEANRRIESAAVLAILWLGSIAIGVVVLVHIVTPQYSLSDIIFETASALGSVGLSSGITHPNLPWLGKLTLIVLMWMGRLEIIPVLLLLSWPLGGVGKMIGRKIRRM</sequence>
<accession>B4VPW7</accession>
<keyword evidence="7" id="KW-0406">Ion transport</keyword>
<evidence type="ECO:0000256" key="1">
    <source>
        <dbReference type="ARBA" id="ARBA00004651"/>
    </source>
</evidence>
<feature type="transmembrane region" description="Helical" evidence="9">
    <location>
        <begin position="124"/>
        <end position="144"/>
    </location>
</feature>
<dbReference type="GO" id="GO:0005886">
    <property type="term" value="C:plasma membrane"/>
    <property type="evidence" value="ECO:0007669"/>
    <property type="project" value="UniProtKB-SubCell"/>
</dbReference>
<name>B4VPW7_9CYAN</name>
<dbReference type="STRING" id="118168.MC7420_5609"/>
<dbReference type="Pfam" id="PF02386">
    <property type="entry name" value="TrkH"/>
    <property type="match status" value="1"/>
</dbReference>
<feature type="transmembrane region" description="Helical" evidence="9">
    <location>
        <begin position="447"/>
        <end position="473"/>
    </location>
</feature>
<dbReference type="GO" id="GO:0008324">
    <property type="term" value="F:monoatomic cation transmembrane transporter activity"/>
    <property type="evidence" value="ECO:0007669"/>
    <property type="project" value="InterPro"/>
</dbReference>
<dbReference type="HOGENOM" id="CLU_030708_3_0_3"/>
<keyword evidence="4" id="KW-1003">Cell membrane</keyword>
<keyword evidence="11" id="KW-1185">Reference proteome</keyword>
<evidence type="ECO:0000256" key="5">
    <source>
        <dbReference type="ARBA" id="ARBA00022692"/>
    </source>
</evidence>
<dbReference type="RefSeq" id="WP_006100663.1">
    <property type="nucleotide sequence ID" value="NZ_DS989847.1"/>
</dbReference>
<protein>
    <submittedName>
        <fullName evidence="10">Cation transport protein</fullName>
    </submittedName>
</protein>
<evidence type="ECO:0000313" key="11">
    <source>
        <dbReference type="Proteomes" id="UP000003835"/>
    </source>
</evidence>
<evidence type="ECO:0000256" key="4">
    <source>
        <dbReference type="ARBA" id="ARBA00022475"/>
    </source>
</evidence>
<evidence type="ECO:0000256" key="2">
    <source>
        <dbReference type="ARBA" id="ARBA00009137"/>
    </source>
</evidence>
<dbReference type="PANTHER" id="PTHR32024:SF2">
    <property type="entry name" value="TRK SYSTEM POTASSIUM UPTAKE PROTEIN TRKG-RELATED"/>
    <property type="match status" value="1"/>
</dbReference>
<comment type="subcellular location">
    <subcellularLocation>
        <location evidence="1">Cell membrane</location>
        <topology evidence="1">Multi-pass membrane protein</topology>
    </subcellularLocation>
</comment>
<feature type="transmembrane region" description="Helical" evidence="9">
    <location>
        <begin position="174"/>
        <end position="192"/>
    </location>
</feature>
<keyword evidence="6 9" id="KW-1133">Transmembrane helix</keyword>